<dbReference type="PROSITE" id="PS50889">
    <property type="entry name" value="S4"/>
    <property type="match status" value="1"/>
</dbReference>
<protein>
    <recommendedName>
        <fullName evidence="5">Ribosomal protein S4</fullName>
    </recommendedName>
</protein>
<comment type="caution">
    <text evidence="3">The sequence shown here is derived from an EMBL/GenBank/DDBJ whole genome shotgun (WGS) entry which is preliminary data.</text>
</comment>
<dbReference type="Gene3D" id="3.10.290.10">
    <property type="entry name" value="RNA-binding S4 domain"/>
    <property type="match status" value="1"/>
</dbReference>
<dbReference type="EMBL" id="JBDODL010001004">
    <property type="protein sequence ID" value="MES1920994.1"/>
    <property type="molecule type" value="Genomic_DNA"/>
</dbReference>
<feature type="region of interest" description="Disordered" evidence="2">
    <location>
        <begin position="28"/>
        <end position="49"/>
    </location>
</feature>
<dbReference type="Proteomes" id="UP001439008">
    <property type="component" value="Unassembled WGS sequence"/>
</dbReference>
<dbReference type="SUPFAM" id="SSF55174">
    <property type="entry name" value="Alpha-L RNA-binding motif"/>
    <property type="match status" value="1"/>
</dbReference>
<reference evidence="3 4" key="1">
    <citation type="journal article" date="2024" name="BMC Biol.">
        <title>Comparative genomics of Ascetosporea gives new insight into the evolutionary basis for animal parasitism in Rhizaria.</title>
        <authorList>
            <person name="Hiltunen Thoren M."/>
            <person name="Onut-Brannstrom I."/>
            <person name="Alfjorden A."/>
            <person name="Peckova H."/>
            <person name="Swords F."/>
            <person name="Hooper C."/>
            <person name="Holzer A.S."/>
            <person name="Bass D."/>
            <person name="Burki F."/>
        </authorList>
    </citation>
    <scope>NUCLEOTIDE SEQUENCE [LARGE SCALE GENOMIC DNA]</scope>
    <source>
        <strain evidence="3">20-A016</strain>
    </source>
</reference>
<evidence type="ECO:0000313" key="4">
    <source>
        <dbReference type="Proteomes" id="UP001439008"/>
    </source>
</evidence>
<evidence type="ECO:0000256" key="1">
    <source>
        <dbReference type="PROSITE-ProRule" id="PRU00182"/>
    </source>
</evidence>
<gene>
    <name evidence="3" type="ORF">MHBO_002599</name>
</gene>
<sequence>MLLNIRKHSHRHLITIFGNSKFPQKSLFSSQEDLDKKDIPDDPEQDWDTKSGFQQMEEEEELEQSSFLPEVSFRPLTHNKQPMKIPRFQMTDPKNYFRMRFDARRILRAYYGIRFEKELKKIYVKLNRNKRHRRNSHLKMVDILERRFDVFCYRIGYFDSLEDARRGIKKGFLSVDGAVKKKWRYYLRDGDFITLNFSKKFSYLQVQERIKGRIRLGEETDGLGKNGVSPHVGLNHFDFCYTTLSVNFVGSIASLERTIPSGQYFCSEN</sequence>
<feature type="non-terminal residue" evidence="3">
    <location>
        <position position="269"/>
    </location>
</feature>
<accession>A0ABV2ANB0</accession>
<dbReference type="Gene3D" id="1.10.1050.10">
    <property type="entry name" value="Ribosomal Protein S4 Delta 41, Chain A, domain 1"/>
    <property type="match status" value="1"/>
</dbReference>
<organism evidence="3 4">
    <name type="scientific">Bonamia ostreae</name>
    <dbReference type="NCBI Taxonomy" id="126728"/>
    <lineage>
        <taxon>Eukaryota</taxon>
        <taxon>Sar</taxon>
        <taxon>Rhizaria</taxon>
        <taxon>Endomyxa</taxon>
        <taxon>Ascetosporea</taxon>
        <taxon>Haplosporida</taxon>
        <taxon>Bonamia</taxon>
    </lineage>
</organism>
<proteinExistence type="predicted"/>
<dbReference type="CDD" id="cd00165">
    <property type="entry name" value="S4"/>
    <property type="match status" value="1"/>
</dbReference>
<evidence type="ECO:0000313" key="3">
    <source>
        <dbReference type="EMBL" id="MES1920994.1"/>
    </source>
</evidence>
<dbReference type="InterPro" id="IPR036986">
    <property type="entry name" value="S4_RNA-bd_sf"/>
</dbReference>
<evidence type="ECO:0000256" key="2">
    <source>
        <dbReference type="SAM" id="MobiDB-lite"/>
    </source>
</evidence>
<keyword evidence="4" id="KW-1185">Reference proteome</keyword>
<keyword evidence="1" id="KW-0694">RNA-binding</keyword>
<evidence type="ECO:0008006" key="5">
    <source>
        <dbReference type="Google" id="ProtNLM"/>
    </source>
</evidence>
<name>A0ABV2ANB0_9EUKA</name>